<dbReference type="PANTHER" id="PTHR30093">
    <property type="entry name" value="GENERAL SECRETION PATHWAY PROTEIN G"/>
    <property type="match status" value="1"/>
</dbReference>
<comment type="caution">
    <text evidence="3">The sequence shown here is derived from an EMBL/GenBank/DDBJ whole genome shotgun (WGS) entry which is preliminary data.</text>
</comment>
<evidence type="ECO:0000256" key="1">
    <source>
        <dbReference type="SAM" id="Phobius"/>
    </source>
</evidence>
<dbReference type="Pfam" id="PF07596">
    <property type="entry name" value="SBP_bac_10"/>
    <property type="match status" value="1"/>
</dbReference>
<dbReference type="OrthoDB" id="241541at2"/>
<reference evidence="3 4" key="1">
    <citation type="submission" date="2018-02" db="EMBL/GenBank/DDBJ databases">
        <title>Comparative genomes isolates from brazilian mangrove.</title>
        <authorList>
            <person name="Araujo J.E."/>
            <person name="Taketani R.G."/>
            <person name="Silva M.C.P."/>
            <person name="Loureco M.V."/>
            <person name="Andreote F.D."/>
        </authorList>
    </citation>
    <scope>NUCLEOTIDE SEQUENCE [LARGE SCALE GENOMIC DNA]</scope>
    <source>
        <strain evidence="3 4">HEX-2 MGV</strain>
    </source>
</reference>
<gene>
    <name evidence="3" type="ORF">C5Y96_13790</name>
</gene>
<dbReference type="InterPro" id="IPR027558">
    <property type="entry name" value="Pre_pil_HX9DG_C"/>
</dbReference>
<sequence>MRDQTKRRRGYSLRILLVVIAIIAAVLAFLLPLLQRAREASRRLQCSNNFKQITLAMHNYHDTFDVFPAAMGGTGVGGNENRLNALVAFIPFIESNSITDQIQAGSFGTPPGGPAPWDKTYPPWQYDAAAYRCPSAVYEARDYKPANYAFSVGDVTRDLHQLPKPRGAFAPGLLTTFADFTDGNANTIAMAEIGTDYRRQVQGQYAVNLPETILADPGICWRTVDRGKKYYLKNVRLHDRGRGYNWADGGAGPGLVNTILPPNSPSCAVGGLEAVDGVYSAGSQHPGGCNVALCDGSVRFISEEIDAGNSAAAPPTHEDYAEQTFASPYGVWGALGTIAGEEPIGDY</sequence>
<dbReference type="PANTHER" id="PTHR30093:SF2">
    <property type="entry name" value="TYPE II SECRETION SYSTEM PROTEIN H"/>
    <property type="match status" value="1"/>
</dbReference>
<keyword evidence="1" id="KW-1133">Transmembrane helix</keyword>
<dbReference type="InterPro" id="IPR011453">
    <property type="entry name" value="DUF1559"/>
</dbReference>
<keyword evidence="1" id="KW-0472">Membrane</keyword>
<dbReference type="EMBL" id="PUIA01000037">
    <property type="protein sequence ID" value="PQO31406.1"/>
    <property type="molecule type" value="Genomic_DNA"/>
</dbReference>
<name>A0A2S8FGX2_9BACT</name>
<evidence type="ECO:0000313" key="4">
    <source>
        <dbReference type="Proteomes" id="UP000240009"/>
    </source>
</evidence>
<protein>
    <submittedName>
        <fullName evidence="3">Prepilin-type cleavage/methylation domain-containing protein</fullName>
    </submittedName>
</protein>
<evidence type="ECO:0000313" key="3">
    <source>
        <dbReference type="EMBL" id="PQO31406.1"/>
    </source>
</evidence>
<keyword evidence="1" id="KW-0812">Transmembrane</keyword>
<dbReference type="Gene3D" id="3.30.700.10">
    <property type="entry name" value="Glycoprotein, Type 4 Pilin"/>
    <property type="match status" value="1"/>
</dbReference>
<dbReference type="NCBIfam" id="TIGR04294">
    <property type="entry name" value="pre_pil_HX9DG"/>
    <property type="match status" value="1"/>
</dbReference>
<dbReference type="AlphaFoldDB" id="A0A2S8FGX2"/>
<evidence type="ECO:0000259" key="2">
    <source>
        <dbReference type="Pfam" id="PF07596"/>
    </source>
</evidence>
<dbReference type="Proteomes" id="UP000240009">
    <property type="component" value="Unassembled WGS sequence"/>
</dbReference>
<proteinExistence type="predicted"/>
<dbReference type="InterPro" id="IPR045584">
    <property type="entry name" value="Pilin-like"/>
</dbReference>
<dbReference type="RefSeq" id="WP_105354254.1">
    <property type="nucleotide sequence ID" value="NZ_PUIA01000037.1"/>
</dbReference>
<organism evidence="3 4">
    <name type="scientific">Blastopirellula marina</name>
    <dbReference type="NCBI Taxonomy" id="124"/>
    <lineage>
        <taxon>Bacteria</taxon>
        <taxon>Pseudomonadati</taxon>
        <taxon>Planctomycetota</taxon>
        <taxon>Planctomycetia</taxon>
        <taxon>Pirellulales</taxon>
        <taxon>Pirellulaceae</taxon>
        <taxon>Blastopirellula</taxon>
    </lineage>
</organism>
<feature type="domain" description="DUF1559" evidence="2">
    <location>
        <begin position="35"/>
        <end position="307"/>
    </location>
</feature>
<feature type="transmembrane region" description="Helical" evidence="1">
    <location>
        <begin position="12"/>
        <end position="34"/>
    </location>
</feature>
<accession>A0A2S8FGX2</accession>
<dbReference type="SUPFAM" id="SSF54523">
    <property type="entry name" value="Pili subunits"/>
    <property type="match status" value="1"/>
</dbReference>